<evidence type="ECO:0000313" key="2">
    <source>
        <dbReference type="EMBL" id="GIH76178.1"/>
    </source>
</evidence>
<evidence type="ECO:0000313" key="3">
    <source>
        <dbReference type="Proteomes" id="UP000616724"/>
    </source>
</evidence>
<accession>A0A8J3RJL3</accession>
<proteinExistence type="predicted"/>
<comment type="caution">
    <text evidence="2">The sequence shown here is derived from an EMBL/GenBank/DDBJ whole genome shotgun (WGS) entry which is preliminary data.</text>
</comment>
<dbReference type="Proteomes" id="UP000616724">
    <property type="component" value="Unassembled WGS sequence"/>
</dbReference>
<organism evidence="2 3">
    <name type="scientific">Planobispora longispora</name>
    <dbReference type="NCBI Taxonomy" id="28887"/>
    <lineage>
        <taxon>Bacteria</taxon>
        <taxon>Bacillati</taxon>
        <taxon>Actinomycetota</taxon>
        <taxon>Actinomycetes</taxon>
        <taxon>Streptosporangiales</taxon>
        <taxon>Streptosporangiaceae</taxon>
        <taxon>Planobispora</taxon>
    </lineage>
</organism>
<keyword evidence="1" id="KW-0812">Transmembrane</keyword>
<keyword evidence="3" id="KW-1185">Reference proteome</keyword>
<feature type="transmembrane region" description="Helical" evidence="1">
    <location>
        <begin position="20"/>
        <end position="41"/>
    </location>
</feature>
<evidence type="ECO:0000256" key="1">
    <source>
        <dbReference type="SAM" id="Phobius"/>
    </source>
</evidence>
<protein>
    <submittedName>
        <fullName evidence="2">Uncharacterized protein</fullName>
    </submittedName>
</protein>
<reference evidence="2 3" key="1">
    <citation type="submission" date="2021-01" db="EMBL/GenBank/DDBJ databases">
        <title>Whole genome shotgun sequence of Planobispora longispora NBRC 13918.</title>
        <authorList>
            <person name="Komaki H."/>
            <person name="Tamura T."/>
        </authorList>
    </citation>
    <scope>NUCLEOTIDE SEQUENCE [LARGE SCALE GENOMIC DNA]</scope>
    <source>
        <strain evidence="2 3">NBRC 13918</strain>
    </source>
</reference>
<dbReference type="AlphaFoldDB" id="A0A8J3RJL3"/>
<keyword evidence="1" id="KW-0472">Membrane</keyword>
<gene>
    <name evidence="2" type="ORF">Plo01_26070</name>
</gene>
<sequence length="316" mass="34582">MLEIPDFDPKKMRSAIRRGYFRAALVFLLVASSVIVSSHLATDLLQRRHPLTDPLLTVIEGSLRMSDPAFEVGYRDSRRGSLTTTYLYDRRPLRAAGTFVEEAADQVEVDVGLFGDIESPPRLPYIRSRLADVLGKLGTGKPTKDSAEAALSILPEDMTALAVVEFAQPLTADQARAFVEEHNAFPARVVYGVQRGSTPIVSGPEMFPDLKAVLTNTGEPGTTVERVVTGPIYLAEGLAELRRWVGTLGDDDASTLAVFNLDLPRLKQAASQGLAYAYIDEAQTVKELRTLLKDPQVRSVQVADLAYNLDIEVVDP</sequence>
<dbReference type="EMBL" id="BOOH01000019">
    <property type="protein sequence ID" value="GIH76178.1"/>
    <property type="molecule type" value="Genomic_DNA"/>
</dbReference>
<keyword evidence="1" id="KW-1133">Transmembrane helix</keyword>
<name>A0A8J3RJL3_9ACTN</name>
<dbReference type="RefSeq" id="WP_203890789.1">
    <property type="nucleotide sequence ID" value="NZ_BOOH01000019.1"/>
</dbReference>